<sequence length="64" mass="6571">MNISVSLVLILGVAVVAAFKLRSLTGGGFILAALFGFYLASTDMAPSINQFMAALSNTFSGIGN</sequence>
<evidence type="ECO:0000313" key="3">
    <source>
        <dbReference type="Proteomes" id="UP000477722"/>
    </source>
</evidence>
<keyword evidence="1" id="KW-0472">Membrane</keyword>
<evidence type="ECO:0000313" key="2">
    <source>
        <dbReference type="EMBL" id="NGO67470.1"/>
    </source>
</evidence>
<comment type="caution">
    <text evidence="2">The sequence shown here is derived from an EMBL/GenBank/DDBJ whole genome shotgun (WGS) entry which is preliminary data.</text>
</comment>
<evidence type="ECO:0000256" key="1">
    <source>
        <dbReference type="SAM" id="Phobius"/>
    </source>
</evidence>
<dbReference type="EMBL" id="JAAKZZ010000019">
    <property type="protein sequence ID" value="NGO67470.1"/>
    <property type="molecule type" value="Genomic_DNA"/>
</dbReference>
<dbReference type="RefSeq" id="WP_165297129.1">
    <property type="nucleotide sequence ID" value="NZ_JAAKZZ010000019.1"/>
</dbReference>
<gene>
    <name evidence="2" type="ORF">G5C65_03685</name>
</gene>
<reference evidence="2 3" key="1">
    <citation type="submission" date="2020-02" db="EMBL/GenBank/DDBJ databases">
        <title>Whole-genome analyses of novel actinobacteria.</title>
        <authorList>
            <person name="Sahin N."/>
            <person name="Tatar D."/>
        </authorList>
    </citation>
    <scope>NUCLEOTIDE SEQUENCE [LARGE SCALE GENOMIC DNA]</scope>
    <source>
        <strain evidence="2 3">SB3404</strain>
    </source>
</reference>
<protein>
    <submittedName>
        <fullName evidence="2">Uncharacterized protein</fullName>
    </submittedName>
</protein>
<keyword evidence="3" id="KW-1185">Reference proteome</keyword>
<accession>A0A6G4WS54</accession>
<keyword evidence="1" id="KW-0812">Transmembrane</keyword>
<dbReference type="AlphaFoldDB" id="A0A6G4WS54"/>
<name>A0A6G4WS54_9ACTN</name>
<keyword evidence="1" id="KW-1133">Transmembrane helix</keyword>
<dbReference type="Proteomes" id="UP000477722">
    <property type="component" value="Unassembled WGS sequence"/>
</dbReference>
<feature type="transmembrane region" description="Helical" evidence="1">
    <location>
        <begin position="28"/>
        <end position="45"/>
    </location>
</feature>
<organism evidence="2 3">
    <name type="scientific">Streptomyces boncukensis</name>
    <dbReference type="NCBI Taxonomy" id="2711219"/>
    <lineage>
        <taxon>Bacteria</taxon>
        <taxon>Bacillati</taxon>
        <taxon>Actinomycetota</taxon>
        <taxon>Actinomycetes</taxon>
        <taxon>Kitasatosporales</taxon>
        <taxon>Streptomycetaceae</taxon>
        <taxon>Streptomyces</taxon>
    </lineage>
</organism>
<proteinExistence type="predicted"/>